<dbReference type="InterPro" id="IPR032710">
    <property type="entry name" value="NTF2-like_dom_sf"/>
</dbReference>
<sequence length="133" mass="14240">MLDDDAEAGRRLAAVTRLQADYSRFVDDRDGEALAGLYAAGGALVLGDREIGGERELAAFAAGGPRAVHSQGVPSIRLRPDGDIDAVSSFTVVVADTGAILAGRYTDRMTWEDGRLLFARRHVDIRIARRDAG</sequence>
<comment type="caution">
    <text evidence="2">The sequence shown here is derived from an EMBL/GenBank/DDBJ whole genome shotgun (WGS) entry which is preliminary data.</text>
</comment>
<name>A0ABV4QTL1_9ACTN</name>
<accession>A0ABV4QTL1</accession>
<organism evidence="2 3">
    <name type="scientific">Actinomadura chokoriensis</name>
    <dbReference type="NCBI Taxonomy" id="454156"/>
    <lineage>
        <taxon>Bacteria</taxon>
        <taxon>Bacillati</taxon>
        <taxon>Actinomycetota</taxon>
        <taxon>Actinomycetes</taxon>
        <taxon>Streptosporangiales</taxon>
        <taxon>Thermomonosporaceae</taxon>
        <taxon>Actinomadura</taxon>
    </lineage>
</organism>
<protein>
    <submittedName>
        <fullName evidence="2">Nuclear transport factor 2 family protein</fullName>
    </submittedName>
</protein>
<dbReference type="InterPro" id="IPR037401">
    <property type="entry name" value="SnoaL-like"/>
</dbReference>
<evidence type="ECO:0000313" key="2">
    <source>
        <dbReference type="EMBL" id="MFA1553368.1"/>
    </source>
</evidence>
<proteinExistence type="predicted"/>
<evidence type="ECO:0000259" key="1">
    <source>
        <dbReference type="Pfam" id="PF13577"/>
    </source>
</evidence>
<dbReference type="Gene3D" id="3.10.450.50">
    <property type="match status" value="1"/>
</dbReference>
<dbReference type="Pfam" id="PF13577">
    <property type="entry name" value="SnoaL_4"/>
    <property type="match status" value="1"/>
</dbReference>
<gene>
    <name evidence="2" type="ORF">SM436_06655</name>
</gene>
<keyword evidence="3" id="KW-1185">Reference proteome</keyword>
<evidence type="ECO:0000313" key="3">
    <source>
        <dbReference type="Proteomes" id="UP001569904"/>
    </source>
</evidence>
<dbReference type="Proteomes" id="UP001569904">
    <property type="component" value="Unassembled WGS sequence"/>
</dbReference>
<dbReference type="SUPFAM" id="SSF54427">
    <property type="entry name" value="NTF2-like"/>
    <property type="match status" value="1"/>
</dbReference>
<dbReference type="RefSeq" id="WP_371939764.1">
    <property type="nucleotide sequence ID" value="NZ_JAXCEH010000003.1"/>
</dbReference>
<reference evidence="2 3" key="1">
    <citation type="submission" date="2023-11" db="EMBL/GenBank/DDBJ databases">
        <title>Actinomadura monticuli sp. nov., isolated from volcanic ash.</title>
        <authorList>
            <person name="Lee S.D."/>
            <person name="Yang H."/>
            <person name="Kim I.S."/>
        </authorList>
    </citation>
    <scope>NUCLEOTIDE SEQUENCE [LARGE SCALE GENOMIC DNA]</scope>
    <source>
        <strain evidence="2 3">DSM 45346</strain>
    </source>
</reference>
<dbReference type="EMBL" id="JAXCEH010000003">
    <property type="protein sequence ID" value="MFA1553368.1"/>
    <property type="molecule type" value="Genomic_DNA"/>
</dbReference>
<dbReference type="CDD" id="cd00531">
    <property type="entry name" value="NTF2_like"/>
    <property type="match status" value="1"/>
</dbReference>
<feature type="domain" description="SnoaL-like" evidence="1">
    <location>
        <begin position="13"/>
        <end position="122"/>
    </location>
</feature>